<proteinExistence type="predicted"/>
<reference evidence="1 2" key="1">
    <citation type="journal article" date="2015" name="Proc. Natl. Acad. Sci. U.S.A.">
        <title>The resurrection genome of Boea hygrometrica: A blueprint for survival of dehydration.</title>
        <authorList>
            <person name="Xiao L."/>
            <person name="Yang G."/>
            <person name="Zhang L."/>
            <person name="Yang X."/>
            <person name="Zhao S."/>
            <person name="Ji Z."/>
            <person name="Zhou Q."/>
            <person name="Hu M."/>
            <person name="Wang Y."/>
            <person name="Chen M."/>
            <person name="Xu Y."/>
            <person name="Jin H."/>
            <person name="Xiao X."/>
            <person name="Hu G."/>
            <person name="Bao F."/>
            <person name="Hu Y."/>
            <person name="Wan P."/>
            <person name="Li L."/>
            <person name="Deng X."/>
            <person name="Kuang T."/>
            <person name="Xiang C."/>
            <person name="Zhu J.K."/>
            <person name="Oliver M.J."/>
            <person name="He Y."/>
        </authorList>
    </citation>
    <scope>NUCLEOTIDE SEQUENCE [LARGE SCALE GENOMIC DNA]</scope>
    <source>
        <strain evidence="2">cv. XS01</strain>
    </source>
</reference>
<organism evidence="1 2">
    <name type="scientific">Dorcoceras hygrometricum</name>
    <dbReference type="NCBI Taxonomy" id="472368"/>
    <lineage>
        <taxon>Eukaryota</taxon>
        <taxon>Viridiplantae</taxon>
        <taxon>Streptophyta</taxon>
        <taxon>Embryophyta</taxon>
        <taxon>Tracheophyta</taxon>
        <taxon>Spermatophyta</taxon>
        <taxon>Magnoliopsida</taxon>
        <taxon>eudicotyledons</taxon>
        <taxon>Gunneridae</taxon>
        <taxon>Pentapetalae</taxon>
        <taxon>asterids</taxon>
        <taxon>lamiids</taxon>
        <taxon>Lamiales</taxon>
        <taxon>Gesneriaceae</taxon>
        <taxon>Didymocarpoideae</taxon>
        <taxon>Trichosporeae</taxon>
        <taxon>Loxocarpinae</taxon>
        <taxon>Dorcoceras</taxon>
    </lineage>
</organism>
<keyword evidence="2" id="KW-1185">Reference proteome</keyword>
<dbReference type="AlphaFoldDB" id="A0A2Z7CFU0"/>
<gene>
    <name evidence="1" type="ORF">F511_36835</name>
</gene>
<dbReference type="EMBL" id="KQ996040">
    <property type="protein sequence ID" value="KZV45565.1"/>
    <property type="molecule type" value="Genomic_DNA"/>
</dbReference>
<dbReference type="Proteomes" id="UP000250235">
    <property type="component" value="Unassembled WGS sequence"/>
</dbReference>
<protein>
    <submittedName>
        <fullName evidence="1">Uncharacterized protein</fullName>
    </submittedName>
</protein>
<evidence type="ECO:0000313" key="2">
    <source>
        <dbReference type="Proteomes" id="UP000250235"/>
    </source>
</evidence>
<sequence>MANQINRRNVSSLTYENFPGGHPSQYCSHPCTLTSTMCFSPHSQPDQAAQRQQLDVRELPRSSSIPALSVIPSGSWDDVASRFTVIRWMSSKCVFGVTKVMSPRVVVSLNHWRSHKYWFFNFHRSNLISDRDYDEATTMELKSMFTGPGPDPNQLTWFKPMKNL</sequence>
<accession>A0A2Z7CFU0</accession>
<name>A0A2Z7CFU0_9LAMI</name>
<evidence type="ECO:0000313" key="1">
    <source>
        <dbReference type="EMBL" id="KZV45565.1"/>
    </source>
</evidence>